<dbReference type="GeneID" id="93538380"/>
<dbReference type="EMBL" id="AP014800">
    <property type="protein sequence ID" value="BAQ71363.1"/>
    <property type="molecule type" value="Genomic_DNA"/>
</dbReference>
<dbReference type="SUPFAM" id="SSF48008">
    <property type="entry name" value="GntR ligand-binding domain-like"/>
    <property type="match status" value="1"/>
</dbReference>
<dbReference type="InterPro" id="IPR036390">
    <property type="entry name" value="WH_DNA-bd_sf"/>
</dbReference>
<dbReference type="PRINTS" id="PR00035">
    <property type="entry name" value="HTHGNTR"/>
</dbReference>
<dbReference type="SMART" id="SM00895">
    <property type="entry name" value="FCD"/>
    <property type="match status" value="1"/>
</dbReference>
<dbReference type="PANTHER" id="PTHR43537">
    <property type="entry name" value="TRANSCRIPTIONAL REGULATOR, GNTR FAMILY"/>
    <property type="match status" value="1"/>
</dbReference>
<dbReference type="Pfam" id="PF07729">
    <property type="entry name" value="FCD"/>
    <property type="match status" value="1"/>
</dbReference>
<sequence>MGDKWQAMSEEVAAWPRGQRSILVTQFIRDLIVSGEIPPGERINERVLTERLGISRTPLREAFKILDGEGLVSIRPNAGATVVRLSPEDVEDSLEILIGLESIGAERAVEHATPEMIEEIAELDARMGEAFGRRALMEYFHINQAIHQKIIDAAQNEALSRVYASESARIRRFRFAGNRDHGRWARAVQEHAQILDALQRREGPLLRELLRAHHRAGWKVARHALEAATPNH</sequence>
<dbReference type="Gene3D" id="1.10.10.10">
    <property type="entry name" value="Winged helix-like DNA-binding domain superfamily/Winged helix DNA-binding domain"/>
    <property type="match status" value="1"/>
</dbReference>
<protein>
    <submittedName>
        <fullName evidence="5">GntR family transcriptional regulator</fullName>
    </submittedName>
</protein>
<dbReference type="PANTHER" id="PTHR43537:SF50">
    <property type="entry name" value="TRANSCRIPTIONAL REGULATORY PROTEIN"/>
    <property type="match status" value="1"/>
</dbReference>
<reference evidence="5 6" key="1">
    <citation type="submission" date="2015-02" db="EMBL/GenBank/DDBJ databases">
        <title>Genome sequene of Rhodovulum sulfidophilum DSM 2351.</title>
        <authorList>
            <person name="Nagao N."/>
        </authorList>
    </citation>
    <scope>NUCLEOTIDE SEQUENCE [LARGE SCALE GENOMIC DNA]</scope>
    <source>
        <strain evidence="5 6">DSM 2351</strain>
    </source>
</reference>
<organism evidence="5 6">
    <name type="scientific">Rhodovulum sulfidophilum</name>
    <name type="common">Rhodobacter sulfidophilus</name>
    <dbReference type="NCBI Taxonomy" id="35806"/>
    <lineage>
        <taxon>Bacteria</taxon>
        <taxon>Pseudomonadati</taxon>
        <taxon>Pseudomonadota</taxon>
        <taxon>Alphaproteobacteria</taxon>
        <taxon>Rhodobacterales</taxon>
        <taxon>Paracoccaceae</taxon>
        <taxon>Rhodovulum</taxon>
    </lineage>
</organism>
<dbReference type="RefSeq" id="WP_202260047.1">
    <property type="nucleotide sequence ID" value="NZ_JAKGTJ010000158.1"/>
</dbReference>
<dbReference type="InterPro" id="IPR008920">
    <property type="entry name" value="TF_FadR/GntR_C"/>
</dbReference>
<dbReference type="SMART" id="SM00345">
    <property type="entry name" value="HTH_GNTR"/>
    <property type="match status" value="1"/>
</dbReference>
<dbReference type="SUPFAM" id="SSF46785">
    <property type="entry name" value="Winged helix' DNA-binding domain"/>
    <property type="match status" value="1"/>
</dbReference>
<dbReference type="eggNOG" id="COG1802">
    <property type="taxonomic scope" value="Bacteria"/>
</dbReference>
<gene>
    <name evidence="5" type="ORF">NHU_04249</name>
</gene>
<dbReference type="CDD" id="cd07377">
    <property type="entry name" value="WHTH_GntR"/>
    <property type="match status" value="1"/>
</dbReference>
<evidence type="ECO:0000256" key="1">
    <source>
        <dbReference type="ARBA" id="ARBA00023015"/>
    </source>
</evidence>
<dbReference type="Gene3D" id="1.20.120.530">
    <property type="entry name" value="GntR ligand-binding domain-like"/>
    <property type="match status" value="1"/>
</dbReference>
<dbReference type="PROSITE" id="PS50949">
    <property type="entry name" value="HTH_GNTR"/>
    <property type="match status" value="1"/>
</dbReference>
<dbReference type="PATRIC" id="fig|35806.4.peg.4348"/>
<dbReference type="InterPro" id="IPR011711">
    <property type="entry name" value="GntR_C"/>
</dbReference>
<dbReference type="Pfam" id="PF00392">
    <property type="entry name" value="GntR"/>
    <property type="match status" value="1"/>
</dbReference>
<keyword evidence="3" id="KW-0804">Transcription</keyword>
<keyword evidence="1" id="KW-0805">Transcription regulation</keyword>
<dbReference type="GO" id="GO:0003700">
    <property type="term" value="F:DNA-binding transcription factor activity"/>
    <property type="evidence" value="ECO:0007669"/>
    <property type="project" value="InterPro"/>
</dbReference>
<dbReference type="Proteomes" id="UP000064912">
    <property type="component" value="Chromosome"/>
</dbReference>
<name>A0A0D6B8E1_RHOSU</name>
<dbReference type="InterPro" id="IPR036388">
    <property type="entry name" value="WH-like_DNA-bd_sf"/>
</dbReference>
<evidence type="ECO:0000259" key="4">
    <source>
        <dbReference type="PROSITE" id="PS50949"/>
    </source>
</evidence>
<dbReference type="GO" id="GO:0003677">
    <property type="term" value="F:DNA binding"/>
    <property type="evidence" value="ECO:0007669"/>
    <property type="project" value="UniProtKB-KW"/>
</dbReference>
<evidence type="ECO:0000256" key="3">
    <source>
        <dbReference type="ARBA" id="ARBA00023163"/>
    </source>
</evidence>
<keyword evidence="2" id="KW-0238">DNA-binding</keyword>
<evidence type="ECO:0000313" key="5">
    <source>
        <dbReference type="EMBL" id="BAQ71363.1"/>
    </source>
</evidence>
<dbReference type="InterPro" id="IPR000524">
    <property type="entry name" value="Tscrpt_reg_HTH_GntR"/>
</dbReference>
<feature type="domain" description="HTH gntR-type" evidence="4">
    <location>
        <begin position="18"/>
        <end position="85"/>
    </location>
</feature>
<evidence type="ECO:0000256" key="2">
    <source>
        <dbReference type="ARBA" id="ARBA00023125"/>
    </source>
</evidence>
<accession>A0A0D6B8E1</accession>
<proteinExistence type="predicted"/>
<evidence type="ECO:0000313" key="6">
    <source>
        <dbReference type="Proteomes" id="UP000064912"/>
    </source>
</evidence>
<dbReference type="KEGG" id="rsu:NHU_04249"/>
<dbReference type="AlphaFoldDB" id="A0A0D6B8E1"/>